<dbReference type="Proteomes" id="UP000319715">
    <property type="component" value="Unassembled WGS sequence"/>
</dbReference>
<name>A0ABY2ZR43_9GAMM</name>
<dbReference type="Gene3D" id="3.60.10.10">
    <property type="entry name" value="Endonuclease/exonuclease/phosphatase"/>
    <property type="match status" value="1"/>
</dbReference>
<feature type="non-terminal residue" evidence="1">
    <location>
        <position position="1"/>
    </location>
</feature>
<evidence type="ECO:0000313" key="2">
    <source>
        <dbReference type="Proteomes" id="UP000319715"/>
    </source>
</evidence>
<dbReference type="PANTHER" id="PTHR42834">
    <property type="entry name" value="ENDONUCLEASE/EXONUCLEASE/PHOSPHATASE FAMILY PROTEIN (AFU_ORTHOLOGUE AFUA_3G09210)"/>
    <property type="match status" value="1"/>
</dbReference>
<gene>
    <name evidence="1" type="ORF">FK492_24040</name>
</gene>
<proteinExistence type="predicted"/>
<accession>A0ABY2ZR43</accession>
<dbReference type="SUPFAM" id="SSF56219">
    <property type="entry name" value="DNase I-like"/>
    <property type="match status" value="1"/>
</dbReference>
<dbReference type="EMBL" id="VICF01000117">
    <property type="protein sequence ID" value="TQC61204.1"/>
    <property type="molecule type" value="Genomic_DNA"/>
</dbReference>
<comment type="caution">
    <text evidence="1">The sequence shown here is derived from an EMBL/GenBank/DDBJ whole genome shotgun (WGS) entry which is preliminary data.</text>
</comment>
<feature type="non-terminal residue" evidence="1">
    <location>
        <position position="154"/>
    </location>
</feature>
<dbReference type="RefSeq" id="WP_220094792.1">
    <property type="nucleotide sequence ID" value="NZ_VICF01000117.1"/>
</dbReference>
<dbReference type="PANTHER" id="PTHR42834:SF1">
    <property type="entry name" value="ENDONUCLEASE_EXONUCLEASE_PHOSPHATASE FAMILY PROTEIN (AFU_ORTHOLOGUE AFUA_3G09210)"/>
    <property type="match status" value="1"/>
</dbReference>
<evidence type="ECO:0000313" key="1">
    <source>
        <dbReference type="EMBL" id="TQC61204.1"/>
    </source>
</evidence>
<reference evidence="1 2" key="1">
    <citation type="submission" date="2019-06" db="EMBL/GenBank/DDBJ databases">
        <title>Pantoea dispersa Assembly.</title>
        <authorList>
            <person name="Wang J."/>
        </authorList>
    </citation>
    <scope>NUCLEOTIDE SEQUENCE [LARGE SCALE GENOMIC DNA]</scope>
    <source>
        <strain evidence="2">bio</strain>
    </source>
</reference>
<keyword evidence="2" id="KW-1185">Reference proteome</keyword>
<dbReference type="InterPro" id="IPR036691">
    <property type="entry name" value="Endo/exonu/phosph_ase_sf"/>
</dbReference>
<protein>
    <submittedName>
        <fullName evidence="1">Nuclease</fullName>
    </submittedName>
</protein>
<organism evidence="1 2">
    <name type="scientific">Pantoea dispersa</name>
    <dbReference type="NCBI Taxonomy" id="59814"/>
    <lineage>
        <taxon>Bacteria</taxon>
        <taxon>Pseudomonadati</taxon>
        <taxon>Pseudomonadota</taxon>
        <taxon>Gammaproteobacteria</taxon>
        <taxon>Enterobacterales</taxon>
        <taxon>Erwiniaceae</taxon>
        <taxon>Pantoea</taxon>
    </lineage>
</organism>
<sequence>DVGGIDVGFLVKTAQVGAGIARVEVVSVSQEGKATTWTEPSGTVSLLNDRPPLLLKAVVHFADGRALPLTVVEVHQRSLNGAETDDASGQRIRAKRQAQAVFLANLLQARQAADPSEQLLVMGDFNAFEFNDGYVDAMGTITGLPAADAQTVVP</sequence>